<proteinExistence type="predicted"/>
<feature type="domain" description="DUF6924" evidence="1">
    <location>
        <begin position="14"/>
        <end position="141"/>
    </location>
</feature>
<evidence type="ECO:0000259" key="1">
    <source>
        <dbReference type="Pfam" id="PF21962"/>
    </source>
</evidence>
<dbReference type="InterPro" id="IPR053832">
    <property type="entry name" value="DUF6924"/>
</dbReference>
<dbReference type="Pfam" id="PF21962">
    <property type="entry name" value="DUF6924"/>
    <property type="match status" value="1"/>
</dbReference>
<keyword evidence="3" id="KW-1185">Reference proteome</keyword>
<dbReference type="EMBL" id="KV919053">
    <property type="protein sequence ID" value="OSX72551.1"/>
    <property type="molecule type" value="Genomic_DNA"/>
</dbReference>
<dbReference type="Proteomes" id="UP000218209">
    <property type="component" value="Unassembled WGS sequence"/>
</dbReference>
<organism evidence="2 3">
    <name type="scientific">Porphyra umbilicalis</name>
    <name type="common">Purple laver</name>
    <name type="synonym">Red alga</name>
    <dbReference type="NCBI Taxonomy" id="2786"/>
    <lineage>
        <taxon>Eukaryota</taxon>
        <taxon>Rhodophyta</taxon>
        <taxon>Bangiophyceae</taxon>
        <taxon>Bangiales</taxon>
        <taxon>Bangiaceae</taxon>
        <taxon>Porphyra</taxon>
    </lineage>
</organism>
<dbReference type="AlphaFoldDB" id="A0A1X6NVA9"/>
<evidence type="ECO:0000313" key="2">
    <source>
        <dbReference type="EMBL" id="OSX72551.1"/>
    </source>
</evidence>
<gene>
    <name evidence="2" type="ORF">BU14_0424s0007</name>
</gene>
<reference evidence="2 3" key="1">
    <citation type="submission" date="2017-03" db="EMBL/GenBank/DDBJ databases">
        <title>WGS assembly of Porphyra umbilicalis.</title>
        <authorList>
            <person name="Brawley S.H."/>
            <person name="Blouin N.A."/>
            <person name="Ficko-Blean E."/>
            <person name="Wheeler G.L."/>
            <person name="Lohr M."/>
            <person name="Goodson H.V."/>
            <person name="Jenkins J.W."/>
            <person name="Blaby-Haas C.E."/>
            <person name="Helliwell K.E."/>
            <person name="Chan C."/>
            <person name="Marriage T."/>
            <person name="Bhattacharya D."/>
            <person name="Klein A.S."/>
            <person name="Badis Y."/>
            <person name="Brodie J."/>
            <person name="Cao Y."/>
            <person name="Collen J."/>
            <person name="Dittami S.M."/>
            <person name="Gachon C.M."/>
            <person name="Green B.R."/>
            <person name="Karpowicz S."/>
            <person name="Kim J.W."/>
            <person name="Kudahl U."/>
            <person name="Lin S."/>
            <person name="Michel G."/>
            <person name="Mittag M."/>
            <person name="Olson B.J."/>
            <person name="Pangilinan J."/>
            <person name="Peng Y."/>
            <person name="Qiu H."/>
            <person name="Shu S."/>
            <person name="Singer J.T."/>
            <person name="Smith A.G."/>
            <person name="Sprecher B.N."/>
            <person name="Wagner V."/>
            <person name="Wang W."/>
            <person name="Wang Z.-Y."/>
            <person name="Yan J."/>
            <person name="Yarish C."/>
            <person name="Zoeuner-Riek S."/>
            <person name="Zhuang Y."/>
            <person name="Zou Y."/>
            <person name="Lindquist E.A."/>
            <person name="Grimwood J."/>
            <person name="Barry K."/>
            <person name="Rokhsar D.S."/>
            <person name="Schmutz J."/>
            <person name="Stiller J.W."/>
            <person name="Grossman A.R."/>
            <person name="Prochnik S.E."/>
        </authorList>
    </citation>
    <scope>NUCLEOTIDE SEQUENCE [LARGE SCALE GENOMIC DNA]</scope>
    <source>
        <strain evidence="2">4086291</strain>
    </source>
</reference>
<protein>
    <recommendedName>
        <fullName evidence="1">DUF6924 domain-containing protein</fullName>
    </recommendedName>
</protein>
<evidence type="ECO:0000313" key="3">
    <source>
        <dbReference type="Proteomes" id="UP000218209"/>
    </source>
</evidence>
<accession>A0A1X6NVA9</accession>
<sequence length="141" mass="15352">MAPPGPTLPRTTDPLLICTDASAPPKWDTILTRIRARGEVYPLKSPEFEGVTKETLLAANKKYKKHSYFIVADEESMTTTDRAVLVVWSVKGGKPGDPERGDSFRVIPTAVPAVEKKLEEEGKKAWIALAEGVGGDGIYRG</sequence>
<name>A0A1X6NVA9_PORUM</name>